<reference evidence="1" key="1">
    <citation type="journal article" date="2012" name="PLoS ONE">
        <title>Gene sets for utilization of primary and secondary nutrition supplies in the distal gut of endangered iberian lynx.</title>
        <authorList>
            <person name="Alcaide M."/>
            <person name="Messina E."/>
            <person name="Richter M."/>
            <person name="Bargiela R."/>
            <person name="Peplies J."/>
            <person name="Huws S.A."/>
            <person name="Newbold C.J."/>
            <person name="Golyshin P.N."/>
            <person name="Simon M.A."/>
            <person name="Lopez G."/>
            <person name="Yakimov M.M."/>
            <person name="Ferrer M."/>
        </authorList>
    </citation>
    <scope>NUCLEOTIDE SEQUENCE</scope>
</reference>
<protein>
    <submittedName>
        <fullName evidence="1">Uncharacterized protein</fullName>
    </submittedName>
</protein>
<dbReference type="AlphaFoldDB" id="J9GSM9"/>
<organism evidence="1">
    <name type="scientific">gut metagenome</name>
    <dbReference type="NCBI Taxonomy" id="749906"/>
    <lineage>
        <taxon>unclassified sequences</taxon>
        <taxon>metagenomes</taxon>
        <taxon>organismal metagenomes</taxon>
    </lineage>
</organism>
<name>J9GSM9_9ZZZZ</name>
<accession>J9GSM9</accession>
<evidence type="ECO:0000313" key="1">
    <source>
        <dbReference type="EMBL" id="EJX03255.1"/>
    </source>
</evidence>
<dbReference type="EMBL" id="AMCI01002235">
    <property type="protein sequence ID" value="EJX03255.1"/>
    <property type="molecule type" value="Genomic_DNA"/>
</dbReference>
<sequence>MPRNITHYVYTPRRYKLLPAICRIRSKYQYLTKVDEFPHSDNLFLKN</sequence>
<proteinExistence type="predicted"/>
<gene>
    <name evidence="1" type="ORF">EVA_08639</name>
</gene>
<comment type="caution">
    <text evidence="1">The sequence shown here is derived from an EMBL/GenBank/DDBJ whole genome shotgun (WGS) entry which is preliminary data.</text>
</comment>